<dbReference type="GeneID" id="39872541"/>
<dbReference type="OrthoDB" id="366061at2759"/>
<accession>A0A2H6K708</accession>
<name>A0A2H6K708_9APIC</name>
<gene>
    <name evidence="2" type="ORF">BOVATA_002640</name>
</gene>
<feature type="region of interest" description="Disordered" evidence="1">
    <location>
        <begin position="1"/>
        <end position="64"/>
    </location>
</feature>
<feature type="compositionally biased region" description="Basic and acidic residues" evidence="1">
    <location>
        <begin position="382"/>
        <end position="391"/>
    </location>
</feature>
<evidence type="ECO:0000256" key="1">
    <source>
        <dbReference type="SAM" id="MobiDB-lite"/>
    </source>
</evidence>
<evidence type="ECO:0000313" key="3">
    <source>
        <dbReference type="Proteomes" id="UP000236319"/>
    </source>
</evidence>
<feature type="region of interest" description="Disordered" evidence="1">
    <location>
        <begin position="382"/>
        <end position="433"/>
    </location>
</feature>
<sequence>MALNSEELQPVAGEHEDSGLHAEVCAGVSSEATVLDGNDKSSEEMGDQIPETSQDDSAGSRTGWEAAVLATQTAITEDLESYKVRSELPITASIMPCVLDQNTKMAGEAQGGEQGTVEPVPGAVLMDSYYQLPPKELIALAAAATRSSSLFSFKKEDRRPARRPKADDPRTRNSTGHEDGRHGNLIPYEPLLEPMTIPGHDQPLEPETGFPKPRHPQLHEQRIGGNYYPKHPGRHRDHMYAKGGPHVPGDRRPKYVDAQQLIAKQNAKARGFPGGANRWSAPRPTDGIFSLGSLRPETPHVTPKAANEAHAMSFNSISRMVQDLHLKKLVSLRNGEDVLNMTTQDVSNFTFIDEESHVPLKSSQFSKIFSVVGQQHKAEQARLAAEGERADTPGFNVAGERKRRSAHTCAGDAKNRERASQLLQQMLARKTSP</sequence>
<feature type="compositionally biased region" description="Polar residues" evidence="1">
    <location>
        <begin position="50"/>
        <end position="60"/>
    </location>
</feature>
<protein>
    <submittedName>
        <fullName evidence="2">Uncharacterized protein</fullName>
    </submittedName>
</protein>
<reference evidence="2 3" key="1">
    <citation type="journal article" date="2017" name="BMC Genomics">
        <title>Whole-genome assembly of Babesia ovata and comparative genomics between closely related pathogens.</title>
        <authorList>
            <person name="Yamagishi J."/>
            <person name="Asada M."/>
            <person name="Hakimi H."/>
            <person name="Tanaka T.Q."/>
            <person name="Sugimoto C."/>
            <person name="Kawazu S."/>
        </authorList>
    </citation>
    <scope>NUCLEOTIDE SEQUENCE [LARGE SCALE GENOMIC DNA]</scope>
    <source>
        <strain evidence="2 3">Miyake</strain>
    </source>
</reference>
<proteinExistence type="predicted"/>
<dbReference type="RefSeq" id="XP_028865014.1">
    <property type="nucleotide sequence ID" value="XM_029009181.1"/>
</dbReference>
<dbReference type="Proteomes" id="UP000236319">
    <property type="component" value="Unassembled WGS sequence"/>
</dbReference>
<dbReference type="EMBL" id="BDSA01000001">
    <property type="protein sequence ID" value="GBE58771.1"/>
    <property type="molecule type" value="Genomic_DNA"/>
</dbReference>
<feature type="compositionally biased region" description="Basic and acidic residues" evidence="1">
    <location>
        <begin position="153"/>
        <end position="182"/>
    </location>
</feature>
<dbReference type="VEuPathDB" id="PiroplasmaDB:BOVATA_002640"/>
<organism evidence="2 3">
    <name type="scientific">Babesia ovata</name>
    <dbReference type="NCBI Taxonomy" id="189622"/>
    <lineage>
        <taxon>Eukaryota</taxon>
        <taxon>Sar</taxon>
        <taxon>Alveolata</taxon>
        <taxon>Apicomplexa</taxon>
        <taxon>Aconoidasida</taxon>
        <taxon>Piroplasmida</taxon>
        <taxon>Babesiidae</taxon>
        <taxon>Babesia</taxon>
    </lineage>
</organism>
<comment type="caution">
    <text evidence="2">The sequence shown here is derived from an EMBL/GenBank/DDBJ whole genome shotgun (WGS) entry which is preliminary data.</text>
</comment>
<feature type="region of interest" description="Disordered" evidence="1">
    <location>
        <begin position="153"/>
        <end position="184"/>
    </location>
</feature>
<evidence type="ECO:0000313" key="2">
    <source>
        <dbReference type="EMBL" id="GBE58771.1"/>
    </source>
</evidence>
<dbReference type="AlphaFoldDB" id="A0A2H6K708"/>
<keyword evidence="3" id="KW-1185">Reference proteome</keyword>